<dbReference type="Proteomes" id="UP000183507">
    <property type="component" value="Unassembled WGS sequence"/>
</dbReference>
<dbReference type="InterPro" id="IPR031329">
    <property type="entry name" value="NEUT/ALK_ceramidase_N"/>
</dbReference>
<evidence type="ECO:0000313" key="2">
    <source>
        <dbReference type="EMBL" id="SDD92197.1"/>
    </source>
</evidence>
<organism evidence="2 3">
    <name type="scientific">Bacillus wiedmannii</name>
    <dbReference type="NCBI Taxonomy" id="1890302"/>
    <lineage>
        <taxon>Bacteria</taxon>
        <taxon>Bacillati</taxon>
        <taxon>Bacillota</taxon>
        <taxon>Bacilli</taxon>
        <taxon>Bacillales</taxon>
        <taxon>Bacillaceae</taxon>
        <taxon>Bacillus</taxon>
        <taxon>Bacillus cereus group</taxon>
    </lineage>
</organism>
<name>A0A1G6YRA6_9BACI</name>
<reference evidence="3" key="1">
    <citation type="submission" date="2016-10" db="EMBL/GenBank/DDBJ databases">
        <authorList>
            <person name="Varghese N."/>
        </authorList>
    </citation>
    <scope>NUCLEOTIDE SEQUENCE [LARGE SCALE GENOMIC DNA]</scope>
    <source>
        <strain evidence="3">KPR-7A</strain>
    </source>
</reference>
<protein>
    <submittedName>
        <fullName evidence="2">Neutral/alkaline non-lysosomal ceramidase, N-terminal</fullName>
    </submittedName>
</protein>
<sequence>MSKIGVCKVDITPPVGIDFVGYHRETGINNIEEHIYGTIFVFEKDEVKTVFISIDNIGMLVEDTNMIRERVASRLHVPFERITVVYTHTHSGPETVGEQPLVKSYKTILVNNVVQGAVTANNNLKLCEVGWGVTTGDIGVNRRERTSDGRAKMGTNIEGVVDKRIGMLAIRNAETKELSGIVVFCTAHPNVLKGDSDVLSADYPGMTREILEKIVNCPVIIVQGAAGNVNAKYRGSREALTQMAYMLSGHVLTMLPARL</sequence>
<dbReference type="AlphaFoldDB" id="A0A1G6YRA6"/>
<evidence type="ECO:0000259" key="1">
    <source>
        <dbReference type="Pfam" id="PF04734"/>
    </source>
</evidence>
<proteinExistence type="predicted"/>
<accession>A0A1G6YRA6</accession>
<dbReference type="EMBL" id="FMZR01000011">
    <property type="protein sequence ID" value="SDD92197.1"/>
    <property type="molecule type" value="Genomic_DNA"/>
</dbReference>
<evidence type="ECO:0000313" key="3">
    <source>
        <dbReference type="Proteomes" id="UP000183507"/>
    </source>
</evidence>
<dbReference type="Pfam" id="PF04734">
    <property type="entry name" value="Ceramidase_alk"/>
    <property type="match status" value="1"/>
</dbReference>
<feature type="domain" description="Neutral/alkaline non-lysosomal ceramidase N-terminal" evidence="1">
    <location>
        <begin position="3"/>
        <end position="216"/>
    </location>
</feature>
<gene>
    <name evidence="2" type="ORF">SAMN04487767_11154</name>
</gene>